<gene>
    <name evidence="1" type="ORF">T12_12304</name>
</gene>
<dbReference type="AlphaFoldDB" id="A0A0V0Z8T7"/>
<dbReference type="Proteomes" id="UP000054783">
    <property type="component" value="Unassembled WGS sequence"/>
</dbReference>
<organism evidence="1 2">
    <name type="scientific">Trichinella patagoniensis</name>
    <dbReference type="NCBI Taxonomy" id="990121"/>
    <lineage>
        <taxon>Eukaryota</taxon>
        <taxon>Metazoa</taxon>
        <taxon>Ecdysozoa</taxon>
        <taxon>Nematoda</taxon>
        <taxon>Enoplea</taxon>
        <taxon>Dorylaimia</taxon>
        <taxon>Trichinellida</taxon>
        <taxon>Trichinellidae</taxon>
        <taxon>Trichinella</taxon>
    </lineage>
</organism>
<sequence length="64" mass="7399">MAITIGYDHLASSVQQLNIISFHLQSTGCIHEHIRKVDLNNQKMSVFTDCMLLEPVRRTMRLSR</sequence>
<evidence type="ECO:0000313" key="2">
    <source>
        <dbReference type="Proteomes" id="UP000054783"/>
    </source>
</evidence>
<proteinExistence type="predicted"/>
<evidence type="ECO:0000313" key="1">
    <source>
        <dbReference type="EMBL" id="KRY09031.1"/>
    </source>
</evidence>
<protein>
    <submittedName>
        <fullName evidence="1">Uncharacterized protein</fullName>
    </submittedName>
</protein>
<keyword evidence="2" id="KW-1185">Reference proteome</keyword>
<name>A0A0V0Z8T7_9BILA</name>
<dbReference type="EMBL" id="JYDQ01000295">
    <property type="protein sequence ID" value="KRY09031.1"/>
    <property type="molecule type" value="Genomic_DNA"/>
</dbReference>
<comment type="caution">
    <text evidence="1">The sequence shown here is derived from an EMBL/GenBank/DDBJ whole genome shotgun (WGS) entry which is preliminary data.</text>
</comment>
<reference evidence="1 2" key="1">
    <citation type="submission" date="2015-01" db="EMBL/GenBank/DDBJ databases">
        <title>Evolution of Trichinella species and genotypes.</title>
        <authorList>
            <person name="Korhonen P.K."/>
            <person name="Edoardo P."/>
            <person name="Giuseppe L.R."/>
            <person name="Gasser R.B."/>
        </authorList>
    </citation>
    <scope>NUCLEOTIDE SEQUENCE [LARGE SCALE GENOMIC DNA]</scope>
    <source>
        <strain evidence="1">ISS2496</strain>
    </source>
</reference>
<accession>A0A0V0Z8T7</accession>